<dbReference type="AlphaFoldDB" id="A0A1F5Z0K6"/>
<evidence type="ECO:0008006" key="4">
    <source>
        <dbReference type="Google" id="ProtNLM"/>
    </source>
</evidence>
<name>A0A1F5Z0K6_9BACT</name>
<keyword evidence="1" id="KW-0472">Membrane</keyword>
<accession>A0A1F5Z0K6</accession>
<feature type="transmembrane region" description="Helical" evidence="1">
    <location>
        <begin position="80"/>
        <end position="104"/>
    </location>
</feature>
<feature type="transmembrane region" description="Helical" evidence="1">
    <location>
        <begin position="382"/>
        <end position="400"/>
    </location>
</feature>
<comment type="caution">
    <text evidence="2">The sequence shown here is derived from an EMBL/GenBank/DDBJ whole genome shotgun (WGS) entry which is preliminary data.</text>
</comment>
<feature type="transmembrane region" description="Helical" evidence="1">
    <location>
        <begin position="253"/>
        <end position="271"/>
    </location>
</feature>
<keyword evidence="1" id="KW-0812">Transmembrane</keyword>
<feature type="transmembrane region" description="Helical" evidence="1">
    <location>
        <begin position="176"/>
        <end position="193"/>
    </location>
</feature>
<evidence type="ECO:0000256" key="1">
    <source>
        <dbReference type="SAM" id="Phobius"/>
    </source>
</evidence>
<reference evidence="2 3" key="1">
    <citation type="journal article" date="2016" name="Nat. Commun.">
        <title>Thousands of microbial genomes shed light on interconnected biogeochemical processes in an aquifer system.</title>
        <authorList>
            <person name="Anantharaman K."/>
            <person name="Brown C.T."/>
            <person name="Hug L.A."/>
            <person name="Sharon I."/>
            <person name="Castelle C.J."/>
            <person name="Probst A.J."/>
            <person name="Thomas B.C."/>
            <person name="Singh A."/>
            <person name="Wilkins M.J."/>
            <person name="Karaoz U."/>
            <person name="Brodie E.L."/>
            <person name="Williams K.H."/>
            <person name="Hubbard S.S."/>
            <person name="Banfield J.F."/>
        </authorList>
    </citation>
    <scope>NUCLEOTIDE SEQUENCE [LARGE SCALE GENOMIC DNA]</scope>
</reference>
<evidence type="ECO:0000313" key="3">
    <source>
        <dbReference type="Proteomes" id="UP000177354"/>
    </source>
</evidence>
<feature type="transmembrane region" description="Helical" evidence="1">
    <location>
        <begin position="7"/>
        <end position="25"/>
    </location>
</feature>
<keyword evidence="1" id="KW-1133">Transmembrane helix</keyword>
<feature type="transmembrane region" description="Helical" evidence="1">
    <location>
        <begin position="327"/>
        <end position="347"/>
    </location>
</feature>
<dbReference type="EMBL" id="MFJF01000021">
    <property type="protein sequence ID" value="OGG05895.1"/>
    <property type="molecule type" value="Genomic_DNA"/>
</dbReference>
<feature type="transmembrane region" description="Helical" evidence="1">
    <location>
        <begin position="200"/>
        <end position="218"/>
    </location>
</feature>
<organism evidence="2 3">
    <name type="scientific">Candidatus Gottesmanbacteria bacterium RIFCSPHIGHO2_01_FULL_40_15</name>
    <dbReference type="NCBI Taxonomy" id="1798376"/>
    <lineage>
        <taxon>Bacteria</taxon>
        <taxon>Candidatus Gottesmaniibacteriota</taxon>
    </lineage>
</organism>
<evidence type="ECO:0000313" key="2">
    <source>
        <dbReference type="EMBL" id="OGG05895.1"/>
    </source>
</evidence>
<sequence length="536" mass="62063">MKKGFIILYILLSQIYLIGSNYQIITQVKLKKADQIYTFNHIFWAHDYDLYLTAVTQGKNGSLTYRDSYTTETTKPGIFYIYYIFIGKLADLFGISGIFAYHLVRIISQELYLLVLLLLSIELLGFYWGTLSSIIALTATISPSVFFTRPYEVGTFQPWWVGFDALERLNTLPHYLGGYVLLFTGLIFLFRYLKTHKIRFSVFGSVAFFAAGTIFPAVLTPVGLALPLALIVKILIHFIKLKRIDIKKITFPPGLLLIIISALAAYLIMSWQESQGFPWNIWRDWNISRWNRYELFFDRNSLFLFGLLPVIGLFSLRSILKSKSIGLIFIALWAYMPYLLLVSADILRLPKLRLFEDAHFIPFALLTGYTFSNLRLNNHLKISAITLMLSISIFTSYGLFTRKSDFVAKNYHPDLFYFSSDENKLLAYIQKNVPSRSVFLSDQRMGLLFPALTSATSYFAHISLTMDFLNKRDKVIAFYSTEYSEEEAEKFVFFNKINYIYLGKDEQKYGYSFLPFNFLKPVYSNPDGILYRVIKI</sequence>
<proteinExistence type="predicted"/>
<feature type="transmembrane region" description="Helical" evidence="1">
    <location>
        <begin position="111"/>
        <end position="141"/>
    </location>
</feature>
<dbReference type="Proteomes" id="UP000177354">
    <property type="component" value="Unassembled WGS sequence"/>
</dbReference>
<feature type="transmembrane region" description="Helical" evidence="1">
    <location>
        <begin position="224"/>
        <end position="241"/>
    </location>
</feature>
<feature type="transmembrane region" description="Helical" evidence="1">
    <location>
        <begin position="302"/>
        <end position="320"/>
    </location>
</feature>
<protein>
    <recommendedName>
        <fullName evidence="4">Glycosyltransferase RgtA/B/C/D-like domain-containing protein</fullName>
    </recommendedName>
</protein>
<gene>
    <name evidence="2" type="ORF">A2777_04735</name>
</gene>